<sequence length="595" mass="68173">MEGINPLSIFLVKDGSKGDRLLFRYPYTMENRDDEAKKRARQSPYSVEPSENILYKAKPPLSNIKNGQLSGFDDTVLSNLFAVKMGLCEKRLEVKVNDVRFIGHPTLLQSGSSDSVLPRIRHSTSTSIILINIVIVLRASASHWVVECYYELSQRLGVALRHEEHRCQYLHNEARLMLEAHDEVAAQPEDSAESPYDLILERSRLAKELRDIYHDAYKLLKGYQISSDLYYSLCTSGVVKRRLNNWIGINFCLPQKVHYLRNQLLHIEPGTIYKCLESIQPYHGILLLGEESELLASLPPDSSSSLKRLVKMASPLKNFHQLAADTNLTLLHIFQLTSHLVYWAKVMVIYPLCETNVYVITPGAPADLASLGEEFREVFPGLSLLSVLSEFSLPTSLSHKHTPIWLFQQQNQQVQVIVWLLRHRLLMQLHTYVFFSPPVRKPIPSHIRRSSRQSTPDFYLGLSEGSSEKSDGDSDVTVETQTQMVQEDQSQRTLAEEDEERGSKGDSELQYEALFPNLSQLEIEVILACPAACDAEDLKLFARMLPYFHGKHHIEEMMFMENMRRSQLLELIEKFRPVLLTCTHEDPRLAIFYHH</sequence>
<dbReference type="Pfam" id="PF24064">
    <property type="entry name" value="HTH_NPRL3"/>
    <property type="match status" value="1"/>
</dbReference>
<proteinExistence type="inferred from homology"/>
<dbReference type="EMBL" id="CAJPEV010000512">
    <property type="protein sequence ID" value="CAG0885997.1"/>
    <property type="molecule type" value="Genomic_DNA"/>
</dbReference>
<dbReference type="GO" id="GO:0010508">
    <property type="term" value="P:positive regulation of autophagy"/>
    <property type="evidence" value="ECO:0007669"/>
    <property type="project" value="TreeGrafter"/>
</dbReference>
<feature type="domain" description="GATOR1 complex protein NPRL3 C-terminal HTH" evidence="4">
    <location>
        <begin position="519"/>
        <end position="579"/>
    </location>
</feature>
<dbReference type="GO" id="GO:0038202">
    <property type="term" value="P:TORC1 signaling"/>
    <property type="evidence" value="ECO:0007669"/>
    <property type="project" value="TreeGrafter"/>
</dbReference>
<feature type="compositionally biased region" description="Polar residues" evidence="3">
    <location>
        <begin position="477"/>
        <end position="493"/>
    </location>
</feature>
<dbReference type="GO" id="GO:1990130">
    <property type="term" value="C:GATOR1 complex"/>
    <property type="evidence" value="ECO:0007669"/>
    <property type="project" value="UniProtKB-UniRule"/>
</dbReference>
<dbReference type="EMBL" id="LR900029">
    <property type="protein sequence ID" value="CAD7243850.1"/>
    <property type="molecule type" value="Genomic_DNA"/>
</dbReference>
<dbReference type="InterPro" id="IPR056603">
    <property type="entry name" value="HTH_NPRL3"/>
</dbReference>
<dbReference type="PANTHER" id="PTHR13153">
    <property type="entry name" value="CGTHBA PROTEIN -14 GENE PROTEIN"/>
    <property type="match status" value="1"/>
</dbReference>
<evidence type="ECO:0000259" key="4">
    <source>
        <dbReference type="Pfam" id="PF24064"/>
    </source>
</evidence>
<comment type="similarity">
    <text evidence="1 2">Belongs to the NPR3 family.</text>
</comment>
<keyword evidence="2" id="KW-0732">Signal</keyword>
<dbReference type="Pfam" id="PF03666">
    <property type="entry name" value="NPR3"/>
    <property type="match status" value="1"/>
</dbReference>
<organism evidence="5">
    <name type="scientific">Darwinula stevensoni</name>
    <dbReference type="NCBI Taxonomy" id="69355"/>
    <lineage>
        <taxon>Eukaryota</taxon>
        <taxon>Metazoa</taxon>
        <taxon>Ecdysozoa</taxon>
        <taxon>Arthropoda</taxon>
        <taxon>Crustacea</taxon>
        <taxon>Oligostraca</taxon>
        <taxon>Ostracoda</taxon>
        <taxon>Podocopa</taxon>
        <taxon>Podocopida</taxon>
        <taxon>Darwinulocopina</taxon>
        <taxon>Darwinuloidea</taxon>
        <taxon>Darwinulidae</taxon>
        <taxon>Darwinula</taxon>
    </lineage>
</organism>
<evidence type="ECO:0000256" key="3">
    <source>
        <dbReference type="SAM" id="MobiDB-lite"/>
    </source>
</evidence>
<comment type="subcellular location">
    <subcellularLocation>
        <location evidence="2">Lysosome</location>
    </subcellularLocation>
</comment>
<dbReference type="Proteomes" id="UP000677054">
    <property type="component" value="Unassembled WGS sequence"/>
</dbReference>
<dbReference type="PANTHER" id="PTHR13153:SF5">
    <property type="entry name" value="GATOR COMPLEX PROTEIN NPRL3"/>
    <property type="match status" value="1"/>
</dbReference>
<accession>A0A7R9A5U4</accession>
<dbReference type="OrthoDB" id="18648at2759"/>
<keyword evidence="2" id="KW-0458">Lysosome</keyword>
<keyword evidence="6" id="KW-1185">Reference proteome</keyword>
<feature type="region of interest" description="Disordered" evidence="3">
    <location>
        <begin position="445"/>
        <end position="507"/>
    </location>
</feature>
<evidence type="ECO:0000256" key="2">
    <source>
        <dbReference type="RuleBase" id="RU368069"/>
    </source>
</evidence>
<dbReference type="InterPro" id="IPR005365">
    <property type="entry name" value="Npr3"/>
</dbReference>
<comment type="function">
    <text evidence="2">As a component of the GATOR1 complex functions as an inhibitor of the amino acid-sensing branch of the TORC1 pathway.</text>
</comment>
<evidence type="ECO:0000313" key="5">
    <source>
        <dbReference type="EMBL" id="CAD7243850.1"/>
    </source>
</evidence>
<evidence type="ECO:0000313" key="6">
    <source>
        <dbReference type="Proteomes" id="UP000677054"/>
    </source>
</evidence>
<gene>
    <name evidence="5" type="ORF">DSTB1V02_LOCUS3761</name>
</gene>
<evidence type="ECO:0000256" key="1">
    <source>
        <dbReference type="ARBA" id="ARBA00010546"/>
    </source>
</evidence>
<name>A0A7R9A5U4_9CRUS</name>
<dbReference type="GO" id="GO:0034198">
    <property type="term" value="P:cellular response to amino acid starvation"/>
    <property type="evidence" value="ECO:0007669"/>
    <property type="project" value="UniProtKB-UniRule"/>
</dbReference>
<protein>
    <recommendedName>
        <fullName evidence="2">GATOR complex protein NPRL3</fullName>
    </recommendedName>
    <alternativeName>
        <fullName evidence="2">Nitrogen permease regulator 3-like protein</fullName>
    </alternativeName>
</protein>
<dbReference type="AlphaFoldDB" id="A0A7R9A5U4"/>
<dbReference type="GO" id="GO:0005764">
    <property type="term" value="C:lysosome"/>
    <property type="evidence" value="ECO:0007669"/>
    <property type="project" value="UniProtKB-SubCell"/>
</dbReference>
<reference evidence="5" key="1">
    <citation type="submission" date="2020-11" db="EMBL/GenBank/DDBJ databases">
        <authorList>
            <person name="Tran Van P."/>
        </authorList>
    </citation>
    <scope>NUCLEOTIDE SEQUENCE</scope>
</reference>
<dbReference type="GO" id="GO:1904262">
    <property type="term" value="P:negative regulation of TORC1 signaling"/>
    <property type="evidence" value="ECO:0007669"/>
    <property type="project" value="TreeGrafter"/>
</dbReference>